<evidence type="ECO:0000256" key="2">
    <source>
        <dbReference type="SAM" id="Phobius"/>
    </source>
</evidence>
<reference evidence="3 4" key="1">
    <citation type="submission" date="2019-03" db="EMBL/GenBank/DDBJ databases">
        <title>Comparative genomic analyses of the sweetpotato soil rot pathogen, Streptomyces ipomoeae.</title>
        <authorList>
            <person name="Ruschel Soares N."/>
            <person name="Badger J.H."/>
            <person name="Huguet-Tapia J.C."/>
            <person name="Clark C.A."/>
            <person name="Pettis G.S."/>
        </authorList>
    </citation>
    <scope>NUCLEOTIDE SEQUENCE [LARGE SCALE GENOMIC DNA]</scope>
    <source>
        <strain evidence="3 4">88-35</strain>
    </source>
</reference>
<accession>A0AAE8VYT6</accession>
<sequence>MNGFMRGRTHPAEWAHTGRGRLLVVVLALLGFQLASLMAPAYACGCGAMVPDAQRNVYVNRETSVVRWDGREEQIVMRLTVAGDARTAAWIMPVPNRATVELGDSALFDQLTEETAPEYRTREYFWPRSGDWPFDELTGDGAGAAPGDGSVGVVGRERLGPFDVARLTATDSGVLGDWLDDNGFELPDRLDAALEPYVQQKWEYVAIRLAPEDSAGDAPLAGALDPLHLTFASEEPVYPMRLSRLATTPQALDLYVLAAHRMEPTSAIGGDEPEVTFAGRVLAVTGPLGELSGGRTDYLTAFEQNFPQPERISGDHTLRRAATDEPYRKVIYVDEMWTVGGIPGWLLSFGIGMGVLAVKAVAVAIVLRRNAKRQLPPASPPGAAFPPPGAPGMPGPYPPGTPGAPGAYPPGAAVPPGAHWPAAPASPMPPVATPPTAPGAVTDGKPGQSPTD</sequence>
<feature type="compositionally biased region" description="Pro residues" evidence="1">
    <location>
        <begin position="424"/>
        <end position="437"/>
    </location>
</feature>
<protein>
    <submittedName>
        <fullName evidence="3">DUF2330 domain-containing protein</fullName>
    </submittedName>
</protein>
<feature type="compositionally biased region" description="Pro residues" evidence="1">
    <location>
        <begin position="377"/>
        <end position="402"/>
    </location>
</feature>
<keyword evidence="2" id="KW-0812">Transmembrane</keyword>
<dbReference type="RefSeq" id="WP_141584162.1">
    <property type="nucleotide sequence ID" value="NZ_SPAZ01000229.1"/>
</dbReference>
<feature type="compositionally biased region" description="Low complexity" evidence="1">
    <location>
        <begin position="404"/>
        <end position="423"/>
    </location>
</feature>
<feature type="region of interest" description="Disordered" evidence="1">
    <location>
        <begin position="373"/>
        <end position="452"/>
    </location>
</feature>
<evidence type="ECO:0000313" key="3">
    <source>
        <dbReference type="EMBL" id="TQE27326.1"/>
    </source>
</evidence>
<dbReference type="Pfam" id="PF10092">
    <property type="entry name" value="DUF2330"/>
    <property type="match status" value="1"/>
</dbReference>
<gene>
    <name evidence="3" type="ORF">Sipo8835_27820</name>
</gene>
<name>A0AAE8VYT6_9ACTN</name>
<evidence type="ECO:0000256" key="1">
    <source>
        <dbReference type="SAM" id="MobiDB-lite"/>
    </source>
</evidence>
<keyword evidence="2" id="KW-1133">Transmembrane helix</keyword>
<proteinExistence type="predicted"/>
<feature type="transmembrane region" description="Helical" evidence="2">
    <location>
        <begin position="345"/>
        <end position="367"/>
    </location>
</feature>
<keyword evidence="2" id="KW-0472">Membrane</keyword>
<dbReference type="AlphaFoldDB" id="A0AAE8VYT6"/>
<dbReference type="EMBL" id="SPAZ01000229">
    <property type="protein sequence ID" value="TQE27326.1"/>
    <property type="molecule type" value="Genomic_DNA"/>
</dbReference>
<dbReference type="InterPro" id="IPR019283">
    <property type="entry name" value="DUF2330"/>
</dbReference>
<organism evidence="3 4">
    <name type="scientific">Streptomyces ipomoeae</name>
    <dbReference type="NCBI Taxonomy" id="103232"/>
    <lineage>
        <taxon>Bacteria</taxon>
        <taxon>Bacillati</taxon>
        <taxon>Actinomycetota</taxon>
        <taxon>Actinomycetes</taxon>
        <taxon>Kitasatosporales</taxon>
        <taxon>Streptomycetaceae</taxon>
        <taxon>Streptomyces</taxon>
    </lineage>
</organism>
<comment type="caution">
    <text evidence="3">The sequence shown here is derived from an EMBL/GenBank/DDBJ whole genome shotgun (WGS) entry which is preliminary data.</text>
</comment>
<dbReference type="Proteomes" id="UP000318720">
    <property type="component" value="Unassembled WGS sequence"/>
</dbReference>
<evidence type="ECO:0000313" key="4">
    <source>
        <dbReference type="Proteomes" id="UP000318720"/>
    </source>
</evidence>